<comment type="caution">
    <text evidence="1">The sequence shown here is derived from an EMBL/GenBank/DDBJ whole genome shotgun (WGS) entry which is preliminary data.</text>
</comment>
<reference evidence="1 2" key="2">
    <citation type="submission" date="2020-11" db="EMBL/GenBank/DDBJ databases">
        <title>Description of novel Gluconobacter species.</title>
        <authorList>
            <person name="Cleenwerck I."/>
            <person name="Cnockaert M."/>
            <person name="Borremans W."/>
            <person name="Wieme A.D."/>
            <person name="De Vuyst L."/>
            <person name="Vandamme P."/>
        </authorList>
    </citation>
    <scope>NUCLEOTIDE SEQUENCE [LARGE SCALE GENOMIC DNA]</scope>
    <source>
        <strain evidence="1 2">LMG 31484</strain>
    </source>
</reference>
<dbReference type="EMBL" id="JABCQG010000011">
    <property type="protein sequence ID" value="MBF0859442.1"/>
    <property type="molecule type" value="Genomic_DNA"/>
</dbReference>
<accession>A0ABR9Y673</accession>
<dbReference type="RefSeq" id="WP_194260076.1">
    <property type="nucleotide sequence ID" value="NZ_JABCQG010000011.1"/>
</dbReference>
<evidence type="ECO:0000313" key="2">
    <source>
        <dbReference type="Proteomes" id="UP000623107"/>
    </source>
</evidence>
<keyword evidence="2" id="KW-1185">Reference proteome</keyword>
<organism evidence="1 2">
    <name type="scientific">Gluconobacter vitians</name>
    <dbReference type="NCBI Taxonomy" id="2728102"/>
    <lineage>
        <taxon>Bacteria</taxon>
        <taxon>Pseudomonadati</taxon>
        <taxon>Pseudomonadota</taxon>
        <taxon>Alphaproteobacteria</taxon>
        <taxon>Acetobacterales</taxon>
        <taxon>Acetobacteraceae</taxon>
        <taxon>Gluconobacter</taxon>
    </lineage>
</organism>
<sequence length="51" mass="5544">MYDTAVSTVSSKTTMLENCLTITAKSAGRHIRVGPVCLKVGWADHVEMMGF</sequence>
<dbReference type="Proteomes" id="UP000623107">
    <property type="component" value="Unassembled WGS sequence"/>
</dbReference>
<reference evidence="2" key="1">
    <citation type="submission" date="2020-04" db="EMBL/GenBank/DDBJ databases">
        <title>Description of novel Gluconacetobacter.</title>
        <authorList>
            <person name="Sombolestani A."/>
        </authorList>
    </citation>
    <scope>NUCLEOTIDE SEQUENCE [LARGE SCALE GENOMIC DNA]</scope>
    <source>
        <strain evidence="2">LMG 31484</strain>
    </source>
</reference>
<protein>
    <submittedName>
        <fullName evidence="1">Uncharacterized protein</fullName>
    </submittedName>
</protein>
<evidence type="ECO:0000313" key="1">
    <source>
        <dbReference type="EMBL" id="MBF0859442.1"/>
    </source>
</evidence>
<proteinExistence type="predicted"/>
<gene>
    <name evidence="1" type="ORF">HKD24_09465</name>
</gene>
<name>A0ABR9Y673_9PROT</name>